<dbReference type="HAMAP" id="MF_01002">
    <property type="entry name" value="WecF_RffT"/>
    <property type="match status" value="1"/>
</dbReference>
<evidence type="ECO:0000256" key="6">
    <source>
        <dbReference type="HAMAP-Rule" id="MF_01002"/>
    </source>
</evidence>
<comment type="catalytic activity">
    <reaction evidence="6">
        <text>beta-D-ManNAcA-(1-&gt;4)-alpha-D-GlcNAc-di-trans,octa-cis-undecaprenyl diphosphate + dTDP-4-acetamido-4,6-dideoxy-alpha-D-galactose = alpha-D-FucNAc4-(1-&gt;4)-beta-D-ManNAcA-(1-&gt;4)-D-GlcNAc-undecaprenyl diphosphate + dTDP + H(+)</text>
        <dbReference type="Rhea" id="RHEA:28759"/>
        <dbReference type="ChEBI" id="CHEBI:15378"/>
        <dbReference type="ChEBI" id="CHEBI:58369"/>
        <dbReference type="ChEBI" id="CHEBI:61495"/>
        <dbReference type="ChEBI" id="CHEBI:61496"/>
        <dbReference type="ChEBI" id="CHEBI:68493"/>
        <dbReference type="EC" id="2.4.1.325"/>
    </reaction>
</comment>
<dbReference type="Proteomes" id="UP001288620">
    <property type="component" value="Unassembled WGS sequence"/>
</dbReference>
<evidence type="ECO:0000256" key="4">
    <source>
        <dbReference type="ARBA" id="ARBA00022679"/>
    </source>
</evidence>
<protein>
    <recommendedName>
        <fullName evidence="6">TDP-N-acetylfucosamine:lipid II N-acetylfucosaminyltransferase</fullName>
        <ecNumber evidence="6">2.4.1.325</ecNumber>
    </recommendedName>
    <alternativeName>
        <fullName evidence="6">4-alpha-L-fucosyltransferase</fullName>
    </alternativeName>
    <alternativeName>
        <fullName evidence="6">TDP-Fuc4NAc:lipid II Fuc4NAc transferase</fullName>
        <shortName evidence="6">Fuc4NAc transferase</shortName>
    </alternativeName>
</protein>
<dbReference type="InterPro" id="IPR009993">
    <property type="entry name" value="WecF"/>
</dbReference>
<comment type="function">
    <text evidence="6">Catalyzes the synthesis of Und-PP-GlcNAc-ManNAcA-Fuc4NAc (Lipid III), the third lipid-linked intermediate involved in ECA synthesis.</text>
</comment>
<dbReference type="GO" id="GO:0102031">
    <property type="term" value="F:4-acetamido-4,6-dideoxy-D-galactose transferase activity"/>
    <property type="evidence" value="ECO:0007669"/>
    <property type="project" value="UniProtKB-EC"/>
</dbReference>
<comment type="similarity">
    <text evidence="6">Belongs to the glycosyltransferase 56 family.</text>
</comment>
<accession>A0ABU5LIY0</accession>
<organism evidence="7 8">
    <name type="scientific">Pantoea eucrina</name>
    <dbReference type="NCBI Taxonomy" id="472693"/>
    <lineage>
        <taxon>Bacteria</taxon>
        <taxon>Pseudomonadati</taxon>
        <taxon>Pseudomonadota</taxon>
        <taxon>Gammaproteobacteria</taxon>
        <taxon>Enterobacterales</taxon>
        <taxon>Erwiniaceae</taxon>
        <taxon>Pantoea</taxon>
    </lineage>
</organism>
<evidence type="ECO:0000256" key="3">
    <source>
        <dbReference type="ARBA" id="ARBA00022676"/>
    </source>
</evidence>
<proteinExistence type="inferred from homology"/>
<dbReference type="Pfam" id="PF07429">
    <property type="entry name" value="Glyco_transf_56"/>
    <property type="match status" value="1"/>
</dbReference>
<name>A0ABU5LIY0_9GAMM</name>
<evidence type="ECO:0000313" key="8">
    <source>
        <dbReference type="Proteomes" id="UP001288620"/>
    </source>
</evidence>
<keyword evidence="3 6" id="KW-0328">Glycosyltransferase</keyword>
<dbReference type="RefSeq" id="WP_322543670.1">
    <property type="nucleotide sequence ID" value="NZ_JAOBTT010000001.1"/>
</dbReference>
<dbReference type="EMBL" id="JAOBTT010000001">
    <property type="protein sequence ID" value="MDZ7279894.1"/>
    <property type="molecule type" value="Genomic_DNA"/>
</dbReference>
<keyword evidence="1 6" id="KW-1003">Cell membrane</keyword>
<comment type="subcellular location">
    <subcellularLocation>
        <location evidence="6">Cell inner membrane</location>
        <topology evidence="6">Peripheral membrane protein</topology>
    </subcellularLocation>
</comment>
<comment type="pathway">
    <text evidence="6">Bacterial outer membrane biogenesis; enterobacterial common antigen biosynthesis.</text>
</comment>
<keyword evidence="2 6" id="KW-0997">Cell inner membrane</keyword>
<keyword evidence="5 6" id="KW-0472">Membrane</keyword>
<gene>
    <name evidence="6" type="primary">wecF</name>
    <name evidence="6" type="synonym">rffT</name>
    <name evidence="7" type="ORF">N4G40_16715</name>
</gene>
<evidence type="ECO:0000256" key="1">
    <source>
        <dbReference type="ARBA" id="ARBA00022475"/>
    </source>
</evidence>
<evidence type="ECO:0000256" key="2">
    <source>
        <dbReference type="ARBA" id="ARBA00022519"/>
    </source>
</evidence>
<keyword evidence="4 6" id="KW-0808">Transferase</keyword>
<dbReference type="EC" id="2.4.1.325" evidence="6"/>
<evidence type="ECO:0000313" key="7">
    <source>
        <dbReference type="EMBL" id="MDZ7279894.1"/>
    </source>
</evidence>
<dbReference type="NCBIfam" id="NF002753">
    <property type="entry name" value="PRK02797.1-2"/>
    <property type="match status" value="1"/>
</dbReference>
<reference evidence="8" key="1">
    <citation type="submission" date="2023-07" db="EMBL/GenBank/DDBJ databases">
        <title>Structural and functional analysis of rice phyllospheric bacteria for their antimicrobial properties and defense elicitation against blast disease.</title>
        <authorList>
            <person name="Sahu K.P."/>
            <person name="Asharani P."/>
            <person name="Kumar M."/>
            <person name="Reddy B."/>
            <person name="Kumar A."/>
        </authorList>
    </citation>
    <scope>NUCLEOTIDE SEQUENCE [LARGE SCALE GENOMIC DNA]</scope>
    <source>
        <strain evidence="8">OsEp_Plm_30P10</strain>
    </source>
</reference>
<comment type="caution">
    <text evidence="7">The sequence shown here is derived from an EMBL/GenBank/DDBJ whole genome shotgun (WGS) entry which is preliminary data.</text>
</comment>
<evidence type="ECO:0000256" key="5">
    <source>
        <dbReference type="ARBA" id="ARBA00023136"/>
    </source>
</evidence>
<sequence>MTLFHVLGSDIPHHNQTVLRFFNDVLSSALPTATPRRIMVVSSAPDALREYTRLDIETFASKRALAEAVVARAADRSQRFFFHGQFNPFIWLALLCGRIRAQQAYWHVWGADLYEERRGLKFQLFYLLRRRAQRRIARVFATRGDLHHFAQRAPEVPQSLLYFPTRMPDVAVPAPQATSDFTILLGNSGDRSNRHIEGLAAIHAQFGDAVKVIVPLGYPENNHTYIEQVASAAQQFFPQGQVTLLREKLDFDAYLQLLSRCQLGYFMFERQQGIGTLCLLIQATIPFVLTRKNPFWRDLSEQGLPVLFSDDALDAARVAEARRQLTLCDTSAIAFFAPGYLTGWRDALAASEGESA</sequence>
<keyword evidence="8" id="KW-1185">Reference proteome</keyword>